<feature type="compositionally biased region" description="Basic and acidic residues" evidence="1">
    <location>
        <begin position="247"/>
        <end position="258"/>
    </location>
</feature>
<keyword evidence="3" id="KW-1185">Reference proteome</keyword>
<proteinExistence type="predicted"/>
<evidence type="ECO:0000313" key="3">
    <source>
        <dbReference type="Proteomes" id="UP001168990"/>
    </source>
</evidence>
<comment type="caution">
    <text evidence="2">The sequence shown here is derived from an EMBL/GenBank/DDBJ whole genome shotgun (WGS) entry which is preliminary data.</text>
</comment>
<dbReference type="AlphaFoldDB" id="A0AA39C8S1"/>
<dbReference type="GO" id="GO:0003735">
    <property type="term" value="F:structural constituent of ribosome"/>
    <property type="evidence" value="ECO:0007669"/>
    <property type="project" value="InterPro"/>
</dbReference>
<dbReference type="EMBL" id="JAQQBS010001423">
    <property type="protein sequence ID" value="KAK0160012.1"/>
    <property type="molecule type" value="Genomic_DNA"/>
</dbReference>
<evidence type="ECO:0008006" key="4">
    <source>
        <dbReference type="Google" id="ProtNLM"/>
    </source>
</evidence>
<protein>
    <recommendedName>
        <fullName evidence="4">39S ribosomal protein L28, mitochondrial</fullName>
    </recommendedName>
</protein>
<reference evidence="2" key="1">
    <citation type="journal article" date="2023" name="bioRxiv">
        <title>Scaffold-level genome assemblies of two parasitoid biocontrol wasps reveal the parthenogenesis mechanism and an associated novel virus.</title>
        <authorList>
            <person name="Inwood S."/>
            <person name="Skelly J."/>
            <person name="Guhlin J."/>
            <person name="Harrop T."/>
            <person name="Goldson S."/>
            <person name="Dearden P."/>
        </authorList>
    </citation>
    <scope>NUCLEOTIDE SEQUENCE</scope>
    <source>
        <strain evidence="2">Irish</strain>
        <tissue evidence="2">Whole body</tissue>
    </source>
</reference>
<evidence type="ECO:0000313" key="2">
    <source>
        <dbReference type="EMBL" id="KAK0160012.1"/>
    </source>
</evidence>
<dbReference type="Proteomes" id="UP001168990">
    <property type="component" value="Unassembled WGS sequence"/>
</dbReference>
<feature type="compositionally biased region" description="Polar residues" evidence="1">
    <location>
        <begin position="259"/>
        <end position="275"/>
    </location>
</feature>
<reference evidence="2" key="2">
    <citation type="submission" date="2023-03" db="EMBL/GenBank/DDBJ databases">
        <authorList>
            <person name="Inwood S.N."/>
            <person name="Skelly J.G."/>
            <person name="Guhlin J."/>
            <person name="Harrop T.W.R."/>
            <person name="Goldson S.G."/>
            <person name="Dearden P.K."/>
        </authorList>
    </citation>
    <scope>NUCLEOTIDE SEQUENCE</scope>
    <source>
        <strain evidence="2">Irish</strain>
        <tissue evidence="2">Whole body</tissue>
    </source>
</reference>
<dbReference type="InterPro" id="IPR026569">
    <property type="entry name" value="Ribosomal_bL28"/>
</dbReference>
<dbReference type="PANTHER" id="PTHR13528">
    <property type="entry name" value="39S RIBOSOMAL PROTEIN L28, MITOCHONDRIAL"/>
    <property type="match status" value="1"/>
</dbReference>
<sequence>MATKTYVNKLYYMPRPNRWQSGIGASLPEAYKKFWKEWKIQRPTAVHYVHEEGKYKFDERLGLPVPIQNVPLPLRYPKEIDEGIWGGEAVVQGLRKKGKYRRPVAKFWVPRLLKSVVYSEVLDKYMRTIVTQRTLDLIHENYGFDHYLLKTPACDLRSLLALKIKKNILIALADKSLYPDDEEKRMEVYEKYKEYLTAYTREEIEWYGLSWVEAGKKYVKMCQDAEVIEPLKIKYRAELIAKLQAQKDEENLESKVENESSWLSRVNPFSKSPKP</sequence>
<dbReference type="GO" id="GO:0005762">
    <property type="term" value="C:mitochondrial large ribosomal subunit"/>
    <property type="evidence" value="ECO:0007669"/>
    <property type="project" value="TreeGrafter"/>
</dbReference>
<dbReference type="PANTHER" id="PTHR13528:SF2">
    <property type="entry name" value="LARGE RIBOSOMAL SUBUNIT PROTEIN BL28M"/>
    <property type="match status" value="1"/>
</dbReference>
<evidence type="ECO:0000256" key="1">
    <source>
        <dbReference type="SAM" id="MobiDB-lite"/>
    </source>
</evidence>
<organism evidence="2 3">
    <name type="scientific">Microctonus aethiopoides</name>
    <dbReference type="NCBI Taxonomy" id="144406"/>
    <lineage>
        <taxon>Eukaryota</taxon>
        <taxon>Metazoa</taxon>
        <taxon>Ecdysozoa</taxon>
        <taxon>Arthropoda</taxon>
        <taxon>Hexapoda</taxon>
        <taxon>Insecta</taxon>
        <taxon>Pterygota</taxon>
        <taxon>Neoptera</taxon>
        <taxon>Endopterygota</taxon>
        <taxon>Hymenoptera</taxon>
        <taxon>Apocrita</taxon>
        <taxon>Ichneumonoidea</taxon>
        <taxon>Braconidae</taxon>
        <taxon>Euphorinae</taxon>
        <taxon>Microctonus</taxon>
    </lineage>
</organism>
<accession>A0AA39C8S1</accession>
<name>A0AA39C8S1_9HYME</name>
<gene>
    <name evidence="2" type="ORF">PV328_007460</name>
</gene>
<feature type="region of interest" description="Disordered" evidence="1">
    <location>
        <begin position="247"/>
        <end position="275"/>
    </location>
</feature>